<reference evidence="1" key="1">
    <citation type="journal article" date="2020" name="Stud. Mycol.">
        <title>101 Dothideomycetes genomes: a test case for predicting lifestyles and emergence of pathogens.</title>
        <authorList>
            <person name="Haridas S."/>
            <person name="Albert R."/>
            <person name="Binder M."/>
            <person name="Bloem J."/>
            <person name="Labutti K."/>
            <person name="Salamov A."/>
            <person name="Andreopoulos B."/>
            <person name="Baker S."/>
            <person name="Barry K."/>
            <person name="Bills G."/>
            <person name="Bluhm B."/>
            <person name="Cannon C."/>
            <person name="Castanera R."/>
            <person name="Culley D."/>
            <person name="Daum C."/>
            <person name="Ezra D."/>
            <person name="Gonzalez J."/>
            <person name="Henrissat B."/>
            <person name="Kuo A."/>
            <person name="Liang C."/>
            <person name="Lipzen A."/>
            <person name="Lutzoni F."/>
            <person name="Magnuson J."/>
            <person name="Mondo S."/>
            <person name="Nolan M."/>
            <person name="Ohm R."/>
            <person name="Pangilinan J."/>
            <person name="Park H.-J."/>
            <person name="Ramirez L."/>
            <person name="Alfaro M."/>
            <person name="Sun H."/>
            <person name="Tritt A."/>
            <person name="Yoshinaga Y."/>
            <person name="Zwiers L.-H."/>
            <person name="Turgeon B."/>
            <person name="Goodwin S."/>
            <person name="Spatafora J."/>
            <person name="Crous P."/>
            <person name="Grigoriev I."/>
        </authorList>
    </citation>
    <scope>NUCLEOTIDE SEQUENCE</scope>
    <source>
        <strain evidence="1">CBS 125425</strain>
    </source>
</reference>
<keyword evidence="2" id="KW-1185">Reference proteome</keyword>
<comment type="caution">
    <text evidence="1">The sequence shown here is derived from an EMBL/GenBank/DDBJ whole genome shotgun (WGS) entry which is preliminary data.</text>
</comment>
<sequence>MTPTYGVSPSRPKHMVYLGYDDIKELRLYIHTDGDMKGTHITNQYSIDDTNKLKTQESKPSPRHMVQELGWFCSPESFSSICNDLDLPQGRLQGLDQPQALRAWVQELVQILDETCADMWACNNGNIL</sequence>
<organism evidence="1 2">
    <name type="scientific">Polyplosphaeria fusca</name>
    <dbReference type="NCBI Taxonomy" id="682080"/>
    <lineage>
        <taxon>Eukaryota</taxon>
        <taxon>Fungi</taxon>
        <taxon>Dikarya</taxon>
        <taxon>Ascomycota</taxon>
        <taxon>Pezizomycotina</taxon>
        <taxon>Dothideomycetes</taxon>
        <taxon>Pleosporomycetidae</taxon>
        <taxon>Pleosporales</taxon>
        <taxon>Tetraplosphaeriaceae</taxon>
        <taxon>Polyplosphaeria</taxon>
    </lineage>
</organism>
<dbReference type="AlphaFoldDB" id="A0A9P4USL4"/>
<name>A0A9P4USL4_9PLEO</name>
<proteinExistence type="predicted"/>
<gene>
    <name evidence="1" type="ORF">EJ04DRAFT_529913</name>
</gene>
<dbReference type="EMBL" id="ML996381">
    <property type="protein sequence ID" value="KAF2726852.1"/>
    <property type="molecule type" value="Genomic_DNA"/>
</dbReference>
<protein>
    <submittedName>
        <fullName evidence="1">Uncharacterized protein</fullName>
    </submittedName>
</protein>
<accession>A0A9P4USL4</accession>
<dbReference type="OrthoDB" id="3808149at2759"/>
<dbReference type="Proteomes" id="UP000799444">
    <property type="component" value="Unassembled WGS sequence"/>
</dbReference>
<evidence type="ECO:0000313" key="1">
    <source>
        <dbReference type="EMBL" id="KAF2726852.1"/>
    </source>
</evidence>
<evidence type="ECO:0000313" key="2">
    <source>
        <dbReference type="Proteomes" id="UP000799444"/>
    </source>
</evidence>